<dbReference type="SUPFAM" id="SSF51338">
    <property type="entry name" value="Composite domain of metallo-dependent hydrolases"/>
    <property type="match status" value="2"/>
</dbReference>
<evidence type="ECO:0000259" key="1">
    <source>
        <dbReference type="Pfam" id="PF07969"/>
    </source>
</evidence>
<dbReference type="Pfam" id="PF07969">
    <property type="entry name" value="Amidohydro_3"/>
    <property type="match status" value="1"/>
</dbReference>
<dbReference type="Gene3D" id="2.30.40.10">
    <property type="entry name" value="Urease, subunit C, domain 1"/>
    <property type="match status" value="1"/>
</dbReference>
<dbReference type="InterPro" id="IPR013108">
    <property type="entry name" value="Amidohydro_3"/>
</dbReference>
<comment type="caution">
    <text evidence="2">The sequence shown here is derived from an EMBL/GenBank/DDBJ whole genome shotgun (WGS) entry which is preliminary data.</text>
</comment>
<gene>
    <name evidence="2" type="ORF">ENV62_03355</name>
</gene>
<name>A0A7C3SI89_9BACT</name>
<reference evidence="2" key="1">
    <citation type="journal article" date="2020" name="mSystems">
        <title>Genome- and Community-Level Interaction Insights into Carbon Utilization and Element Cycling Functions of Hydrothermarchaeota in Hydrothermal Sediment.</title>
        <authorList>
            <person name="Zhou Z."/>
            <person name="Liu Y."/>
            <person name="Xu W."/>
            <person name="Pan J."/>
            <person name="Luo Z.H."/>
            <person name="Li M."/>
        </authorList>
    </citation>
    <scope>NUCLEOTIDE SEQUENCE [LARGE SCALE GENOMIC DNA]</scope>
    <source>
        <strain evidence="2">SpSt-776</strain>
    </source>
</reference>
<dbReference type="InterPro" id="IPR011059">
    <property type="entry name" value="Metal-dep_hydrolase_composite"/>
</dbReference>
<protein>
    <recommendedName>
        <fullName evidence="1">Amidohydrolase 3 domain-containing protein</fullName>
    </recommendedName>
</protein>
<proteinExistence type="predicted"/>
<dbReference type="EMBL" id="DTHB01000027">
    <property type="protein sequence ID" value="HGB14262.1"/>
    <property type="molecule type" value="Genomic_DNA"/>
</dbReference>
<sequence length="456" mass="51600">MRLKITGGRVYDPASGWHGQVRDLFVEGERLVARLTKVDRTIDARDRAVLAGGIDLRGQVATCGLNLLHLWDGKPGLHPLGLEYACLGFTHVHEPFLTLVTAPLVHRQLAAIPIVDASASLVLNLRDLDLWLKERPRWPEIAETIRFLLERTRTLDLRVVEPFVRYRQDIYAHRTLKSAEALEILTRLALDHGLRFVLEATPEVLQAPVLEPRAFHLSALGQALLDDDLAAAAWRHLQAGVTADCGLARPDSEPQEPPLKVDLGWFQPLNLRPAVSKSQAWRALELALRYPGPRLAFSALGPRRAPAREYPRMFGWLLDRQARRTEWEEELNLREWSLSDWARATRTLPARVLGFKDRGHLSPGARADIAIYDFPPESAGLSLCESLSRVRTLIKRGEVVIDNFQVIRPQVAKAIYFRQTRAQATSLLEDICQYRSFRLENLWVPDEMGGPWVALE</sequence>
<accession>A0A7C3SI89</accession>
<organism evidence="2">
    <name type="scientific">Desulfobacca acetoxidans</name>
    <dbReference type="NCBI Taxonomy" id="60893"/>
    <lineage>
        <taxon>Bacteria</taxon>
        <taxon>Pseudomonadati</taxon>
        <taxon>Thermodesulfobacteriota</taxon>
        <taxon>Desulfobaccia</taxon>
        <taxon>Desulfobaccales</taxon>
        <taxon>Desulfobaccaceae</taxon>
        <taxon>Desulfobacca</taxon>
    </lineage>
</organism>
<dbReference type="GO" id="GO:0016810">
    <property type="term" value="F:hydrolase activity, acting on carbon-nitrogen (but not peptide) bonds"/>
    <property type="evidence" value="ECO:0007669"/>
    <property type="project" value="InterPro"/>
</dbReference>
<feature type="domain" description="Amidohydrolase 3" evidence="1">
    <location>
        <begin position="307"/>
        <end position="400"/>
    </location>
</feature>
<evidence type="ECO:0000313" key="2">
    <source>
        <dbReference type="EMBL" id="HGB14262.1"/>
    </source>
</evidence>
<dbReference type="AlphaFoldDB" id="A0A7C3SI89"/>